<dbReference type="AlphaFoldDB" id="A0AA38NHJ0"/>
<name>A0AA38NHJ0_9AGAR</name>
<feature type="region of interest" description="Disordered" evidence="1">
    <location>
        <begin position="1"/>
        <end position="27"/>
    </location>
</feature>
<protein>
    <submittedName>
        <fullName evidence="2">Uncharacterized protein</fullName>
    </submittedName>
</protein>
<feature type="region of interest" description="Disordered" evidence="1">
    <location>
        <begin position="97"/>
        <end position="117"/>
    </location>
</feature>
<dbReference type="EMBL" id="MU793648">
    <property type="protein sequence ID" value="KAJ3780827.1"/>
    <property type="molecule type" value="Genomic_DNA"/>
</dbReference>
<sequence>MDTLAAQHAWEEGRSPPPKRTKSSKNKEYDVLRGMVTRLPFQAPVSAEEVETVVKALNESDNARPLRPMWKTGHPLPHLFEPKASQKRAKGFTMGNVMPSEAGPSNMGSTSSGIETRTEPATPVVARGMRIARSPTVLTNRVWHGCRENNSVTKWAGAIISSSASEQLNGMLVESNQSTPVTNTRSIWGMVTIYQLLPNNEGNNVLSNNELNIIVHLLLCELALHPTCYDAILHSMGLLPHPNFQPGPLPDYSCASPPTARQIAHELAIRGYTKSQLQDIALYLLWWLHGIAPTIASCWTVIQQQFVHVVFDVLAHHVFQGVPRTTIEVENYVFPDSSQSSNIDNAGRYADYSVVLTYVRPFAQQLADQSSAVHIASSDATQPVAAIQTEDHAIEMAPRIINWDDTQFNSTRDPVIDYGEDNGMDMAGYTQPHE</sequence>
<reference evidence="2" key="1">
    <citation type="submission" date="2022-08" db="EMBL/GenBank/DDBJ databases">
        <authorList>
            <consortium name="DOE Joint Genome Institute"/>
            <person name="Min B."/>
            <person name="Riley R."/>
            <person name="Sierra-Patev S."/>
            <person name="Naranjo-Ortiz M."/>
            <person name="Looney B."/>
            <person name="Konkel Z."/>
            <person name="Slot J.C."/>
            <person name="Sakamoto Y."/>
            <person name="Steenwyk J.L."/>
            <person name="Rokas A."/>
            <person name="Carro J."/>
            <person name="Camarero S."/>
            <person name="Ferreira P."/>
            <person name="Molpeceres G."/>
            <person name="Ruiz-Duenas F.J."/>
            <person name="Serrano A."/>
            <person name="Henrissat B."/>
            <person name="Drula E."/>
            <person name="Hughes K.W."/>
            <person name="Mata J.L."/>
            <person name="Ishikawa N.K."/>
            <person name="Vargas-Isla R."/>
            <person name="Ushijima S."/>
            <person name="Smith C.A."/>
            <person name="Ahrendt S."/>
            <person name="Andreopoulos W."/>
            <person name="He G."/>
            <person name="Labutti K."/>
            <person name="Lipzen A."/>
            <person name="Ng V."/>
            <person name="Sandor L."/>
            <person name="Barry K."/>
            <person name="Martinez A.T."/>
            <person name="Xiao Y."/>
            <person name="Gibbons J.G."/>
            <person name="Terashima K."/>
            <person name="Hibbett D.S."/>
            <person name="Grigoriev I.V."/>
        </authorList>
    </citation>
    <scope>NUCLEOTIDE SEQUENCE</scope>
    <source>
        <strain evidence="2">TFB10291</strain>
    </source>
</reference>
<comment type="caution">
    <text evidence="2">The sequence shown here is derived from an EMBL/GenBank/DDBJ whole genome shotgun (WGS) entry which is preliminary data.</text>
</comment>
<proteinExistence type="predicted"/>
<feature type="compositionally biased region" description="Polar residues" evidence="1">
    <location>
        <begin position="106"/>
        <end position="115"/>
    </location>
</feature>
<accession>A0AA38NHJ0</accession>
<dbReference type="Proteomes" id="UP001163798">
    <property type="component" value="Unassembled WGS sequence"/>
</dbReference>
<gene>
    <name evidence="2" type="ORF">GGU10DRAFT_380180</name>
</gene>
<evidence type="ECO:0000313" key="2">
    <source>
        <dbReference type="EMBL" id="KAJ3780827.1"/>
    </source>
</evidence>
<evidence type="ECO:0000256" key="1">
    <source>
        <dbReference type="SAM" id="MobiDB-lite"/>
    </source>
</evidence>
<keyword evidence="3" id="KW-1185">Reference proteome</keyword>
<organism evidence="2 3">
    <name type="scientific">Lentinula aff. detonsa</name>
    <dbReference type="NCBI Taxonomy" id="2804958"/>
    <lineage>
        <taxon>Eukaryota</taxon>
        <taxon>Fungi</taxon>
        <taxon>Dikarya</taxon>
        <taxon>Basidiomycota</taxon>
        <taxon>Agaricomycotina</taxon>
        <taxon>Agaricomycetes</taxon>
        <taxon>Agaricomycetidae</taxon>
        <taxon>Agaricales</taxon>
        <taxon>Marasmiineae</taxon>
        <taxon>Omphalotaceae</taxon>
        <taxon>Lentinula</taxon>
    </lineage>
</organism>
<evidence type="ECO:0000313" key="3">
    <source>
        <dbReference type="Proteomes" id="UP001163798"/>
    </source>
</evidence>